<feature type="non-terminal residue" evidence="1">
    <location>
        <position position="410"/>
    </location>
</feature>
<reference evidence="1" key="1">
    <citation type="journal article" date="2014" name="Front. Microbiol.">
        <title>High frequency of phylogenetically diverse reductive dehalogenase-homologous genes in deep subseafloor sedimentary metagenomes.</title>
        <authorList>
            <person name="Kawai M."/>
            <person name="Futagami T."/>
            <person name="Toyoda A."/>
            <person name="Takaki Y."/>
            <person name="Nishi S."/>
            <person name="Hori S."/>
            <person name="Arai W."/>
            <person name="Tsubouchi T."/>
            <person name="Morono Y."/>
            <person name="Uchiyama I."/>
            <person name="Ito T."/>
            <person name="Fujiyama A."/>
            <person name="Inagaki F."/>
            <person name="Takami H."/>
        </authorList>
    </citation>
    <scope>NUCLEOTIDE SEQUENCE</scope>
    <source>
        <strain evidence="1">Expedition CK06-06</strain>
    </source>
</reference>
<gene>
    <name evidence="1" type="ORF">S01H4_13359</name>
</gene>
<dbReference type="InterPro" id="IPR016024">
    <property type="entry name" value="ARM-type_fold"/>
</dbReference>
<dbReference type="Gene3D" id="1.25.10.10">
    <property type="entry name" value="Leucine-rich Repeat Variant"/>
    <property type="match status" value="1"/>
</dbReference>
<name>X1A3Q0_9ZZZZ</name>
<evidence type="ECO:0000313" key="1">
    <source>
        <dbReference type="EMBL" id="GAG54856.1"/>
    </source>
</evidence>
<sequence>MLNLKISLEYVSILKENIKIKWVSGDKAVSDKLDIDYTKLVFDTLESKKQSSVLYALHVFDLLQHENLSPEVKQVISQKSDALKAFSIGDMFGAEGTSVISEFEEDFDKEVLKTDINEIMSLDAYQKVMKIHADKVLEKSKESEIEKMELAKAIGLMDPDSPMADKLETLINDDSPEVARYAIESAAKLKQEKFIPALIHRLGNPLTRGDAISALNKFGPTAIATMGKFMGDSKKDLKKRKAVVEVLANIHSKETVDILLNELDKRRSDLVTEVINSLDKIRSEKPNIHFRTRVVKRKTFLLIKKYCRIFIELQELSPAKKNKELREKMRKELSISFINIFKLLGLYYPHVDIVKAYQNIKTGTKHSIAYAIELLDNILKKDIRDFVLPLIEEHSQPYKIKKFHQLLKTL</sequence>
<dbReference type="EMBL" id="BART01005889">
    <property type="protein sequence ID" value="GAG54856.1"/>
    <property type="molecule type" value="Genomic_DNA"/>
</dbReference>
<accession>X1A3Q0</accession>
<protein>
    <recommendedName>
        <fullName evidence="2">HEAT repeat domain-containing protein</fullName>
    </recommendedName>
</protein>
<dbReference type="SUPFAM" id="SSF48371">
    <property type="entry name" value="ARM repeat"/>
    <property type="match status" value="1"/>
</dbReference>
<proteinExistence type="predicted"/>
<evidence type="ECO:0008006" key="2">
    <source>
        <dbReference type="Google" id="ProtNLM"/>
    </source>
</evidence>
<dbReference type="InterPro" id="IPR011989">
    <property type="entry name" value="ARM-like"/>
</dbReference>
<dbReference type="AlphaFoldDB" id="X1A3Q0"/>
<comment type="caution">
    <text evidence="1">The sequence shown here is derived from an EMBL/GenBank/DDBJ whole genome shotgun (WGS) entry which is preliminary data.</text>
</comment>
<organism evidence="1">
    <name type="scientific">marine sediment metagenome</name>
    <dbReference type="NCBI Taxonomy" id="412755"/>
    <lineage>
        <taxon>unclassified sequences</taxon>
        <taxon>metagenomes</taxon>
        <taxon>ecological metagenomes</taxon>
    </lineage>
</organism>